<name>A0A9D3UNR7_9ROSI</name>
<comment type="caution">
    <text evidence="1">The sequence shown here is derived from an EMBL/GenBank/DDBJ whole genome shotgun (WGS) entry which is preliminary data.</text>
</comment>
<keyword evidence="2" id="KW-1185">Reference proteome</keyword>
<protein>
    <submittedName>
        <fullName evidence="1">Uncharacterized protein</fullName>
    </submittedName>
</protein>
<dbReference type="AlphaFoldDB" id="A0A9D3UNR7"/>
<dbReference type="EMBL" id="JAIQCV010000011">
    <property type="protein sequence ID" value="KAH1048607.1"/>
    <property type="molecule type" value="Genomic_DNA"/>
</dbReference>
<accession>A0A9D3UNR7</accession>
<organism evidence="1 2">
    <name type="scientific">Gossypium stocksii</name>
    <dbReference type="NCBI Taxonomy" id="47602"/>
    <lineage>
        <taxon>Eukaryota</taxon>
        <taxon>Viridiplantae</taxon>
        <taxon>Streptophyta</taxon>
        <taxon>Embryophyta</taxon>
        <taxon>Tracheophyta</taxon>
        <taxon>Spermatophyta</taxon>
        <taxon>Magnoliopsida</taxon>
        <taxon>eudicotyledons</taxon>
        <taxon>Gunneridae</taxon>
        <taxon>Pentapetalae</taxon>
        <taxon>rosids</taxon>
        <taxon>malvids</taxon>
        <taxon>Malvales</taxon>
        <taxon>Malvaceae</taxon>
        <taxon>Malvoideae</taxon>
        <taxon>Gossypium</taxon>
    </lineage>
</organism>
<evidence type="ECO:0000313" key="1">
    <source>
        <dbReference type="EMBL" id="KAH1048607.1"/>
    </source>
</evidence>
<dbReference type="Proteomes" id="UP000828251">
    <property type="component" value="Unassembled WGS sequence"/>
</dbReference>
<sequence length="61" mass="6837">MGRFQPPVVSFRLGFNHWLLDDPSRTKEPDSSQHPMLDQRLSMANPTPFCLFGSSTSNAVS</sequence>
<reference evidence="1 2" key="1">
    <citation type="journal article" date="2021" name="Plant Biotechnol. J.">
        <title>Multi-omics assisted identification of the key and species-specific regulatory components of drought-tolerant mechanisms in Gossypium stocksii.</title>
        <authorList>
            <person name="Yu D."/>
            <person name="Ke L."/>
            <person name="Zhang D."/>
            <person name="Wu Y."/>
            <person name="Sun Y."/>
            <person name="Mei J."/>
            <person name="Sun J."/>
            <person name="Sun Y."/>
        </authorList>
    </citation>
    <scope>NUCLEOTIDE SEQUENCE [LARGE SCALE GENOMIC DNA]</scope>
    <source>
        <strain evidence="2">cv. E1</strain>
        <tissue evidence="1">Leaf</tissue>
    </source>
</reference>
<gene>
    <name evidence="1" type="ORF">J1N35_039391</name>
</gene>
<evidence type="ECO:0000313" key="2">
    <source>
        <dbReference type="Proteomes" id="UP000828251"/>
    </source>
</evidence>
<proteinExistence type="predicted"/>